<evidence type="ECO:0000256" key="2">
    <source>
        <dbReference type="SAM" id="MobiDB-lite"/>
    </source>
</evidence>
<dbReference type="SMART" id="SM00408">
    <property type="entry name" value="IGc2"/>
    <property type="match status" value="4"/>
</dbReference>
<evidence type="ECO:0000256" key="1">
    <source>
        <dbReference type="ARBA" id="ARBA00022737"/>
    </source>
</evidence>
<comment type="caution">
    <text evidence="6">The sequence shown here is derived from an EMBL/GenBank/DDBJ whole genome shotgun (WGS) entry which is preliminary data.</text>
</comment>
<dbReference type="EMBL" id="JAWDGP010000077">
    <property type="protein sequence ID" value="KAK3803910.1"/>
    <property type="molecule type" value="Genomic_DNA"/>
</dbReference>
<evidence type="ECO:0000313" key="7">
    <source>
        <dbReference type="Proteomes" id="UP001283361"/>
    </source>
</evidence>
<dbReference type="InterPro" id="IPR036179">
    <property type="entry name" value="Ig-like_dom_sf"/>
</dbReference>
<feature type="domain" description="Fibronectin type-III" evidence="5">
    <location>
        <begin position="508"/>
        <end position="609"/>
    </location>
</feature>
<feature type="domain" description="Fibronectin type-III" evidence="5">
    <location>
        <begin position="692"/>
        <end position="799"/>
    </location>
</feature>
<feature type="compositionally biased region" description="Low complexity" evidence="2">
    <location>
        <begin position="659"/>
        <end position="685"/>
    </location>
</feature>
<evidence type="ECO:0000259" key="4">
    <source>
        <dbReference type="PROSITE" id="PS50835"/>
    </source>
</evidence>
<dbReference type="SUPFAM" id="SSF48726">
    <property type="entry name" value="Immunoglobulin"/>
    <property type="match status" value="3"/>
</dbReference>
<feature type="domain" description="Ig-like" evidence="4">
    <location>
        <begin position="17"/>
        <end position="98"/>
    </location>
</feature>
<feature type="compositionally biased region" description="Low complexity" evidence="2">
    <location>
        <begin position="1976"/>
        <end position="1989"/>
    </location>
</feature>
<dbReference type="Pfam" id="PF00041">
    <property type="entry name" value="fn3"/>
    <property type="match status" value="2"/>
</dbReference>
<dbReference type="PROSITE" id="PS50835">
    <property type="entry name" value="IG_LIKE"/>
    <property type="match status" value="3"/>
</dbReference>
<feature type="chain" id="PRO_5041922954" evidence="3">
    <location>
        <begin position="22"/>
        <end position="2214"/>
    </location>
</feature>
<name>A0AAE1EEL0_9GAST</name>
<dbReference type="Proteomes" id="UP001283361">
    <property type="component" value="Unassembled WGS sequence"/>
</dbReference>
<feature type="compositionally biased region" description="Polar residues" evidence="2">
    <location>
        <begin position="2045"/>
        <end position="2064"/>
    </location>
</feature>
<dbReference type="InterPro" id="IPR003598">
    <property type="entry name" value="Ig_sub2"/>
</dbReference>
<keyword evidence="3" id="KW-0732">Signal</keyword>
<evidence type="ECO:0000313" key="6">
    <source>
        <dbReference type="EMBL" id="KAK3803910.1"/>
    </source>
</evidence>
<dbReference type="SMART" id="SM00409">
    <property type="entry name" value="IG"/>
    <property type="match status" value="4"/>
</dbReference>
<feature type="domain" description="Fibronectin type-III" evidence="5">
    <location>
        <begin position="106"/>
        <end position="210"/>
    </location>
</feature>
<dbReference type="PANTHER" id="PTHR46957:SF3">
    <property type="entry name" value="CYTOKINE RECEPTOR"/>
    <property type="match status" value="1"/>
</dbReference>
<organism evidence="6 7">
    <name type="scientific">Elysia crispata</name>
    <name type="common">lettuce slug</name>
    <dbReference type="NCBI Taxonomy" id="231223"/>
    <lineage>
        <taxon>Eukaryota</taxon>
        <taxon>Metazoa</taxon>
        <taxon>Spiralia</taxon>
        <taxon>Lophotrochozoa</taxon>
        <taxon>Mollusca</taxon>
        <taxon>Gastropoda</taxon>
        <taxon>Heterobranchia</taxon>
        <taxon>Euthyneura</taxon>
        <taxon>Panpulmonata</taxon>
        <taxon>Sacoglossa</taxon>
        <taxon>Placobranchoidea</taxon>
        <taxon>Plakobranchidae</taxon>
        <taxon>Elysia</taxon>
    </lineage>
</organism>
<dbReference type="InterPro" id="IPR003599">
    <property type="entry name" value="Ig_sub"/>
</dbReference>
<keyword evidence="1" id="KW-0677">Repeat</keyword>
<dbReference type="InterPro" id="IPR013783">
    <property type="entry name" value="Ig-like_fold"/>
</dbReference>
<accession>A0AAE1EEL0</accession>
<dbReference type="Gene3D" id="2.60.40.10">
    <property type="entry name" value="Immunoglobulins"/>
    <property type="match status" value="7"/>
</dbReference>
<dbReference type="PROSITE" id="PS50853">
    <property type="entry name" value="FN3"/>
    <property type="match status" value="4"/>
</dbReference>
<feature type="compositionally biased region" description="Low complexity" evidence="2">
    <location>
        <begin position="619"/>
        <end position="651"/>
    </location>
</feature>
<gene>
    <name evidence="6" type="ORF">RRG08_059775</name>
</gene>
<dbReference type="InterPro" id="IPR036116">
    <property type="entry name" value="FN3_sf"/>
</dbReference>
<dbReference type="PANTHER" id="PTHR46957">
    <property type="entry name" value="CYTOKINE RECEPTOR"/>
    <property type="match status" value="1"/>
</dbReference>
<dbReference type="SMART" id="SM00060">
    <property type="entry name" value="FN3"/>
    <property type="match status" value="9"/>
</dbReference>
<evidence type="ECO:0000256" key="3">
    <source>
        <dbReference type="SAM" id="SignalP"/>
    </source>
</evidence>
<dbReference type="SUPFAM" id="SSF49265">
    <property type="entry name" value="Fibronectin type III"/>
    <property type="match status" value="5"/>
</dbReference>
<protein>
    <submittedName>
        <fullName evidence="6">Uncharacterized protein</fullName>
    </submittedName>
</protein>
<dbReference type="Pfam" id="PF07679">
    <property type="entry name" value="I-set"/>
    <property type="match status" value="1"/>
</dbReference>
<feature type="domain" description="Ig-like" evidence="4">
    <location>
        <begin position="417"/>
        <end position="500"/>
    </location>
</feature>
<feature type="signal peptide" evidence="3">
    <location>
        <begin position="1"/>
        <end position="21"/>
    </location>
</feature>
<feature type="region of interest" description="Disordered" evidence="2">
    <location>
        <begin position="592"/>
        <end position="685"/>
    </location>
</feature>
<feature type="compositionally biased region" description="Low complexity" evidence="2">
    <location>
        <begin position="1958"/>
        <end position="1969"/>
    </location>
</feature>
<feature type="domain" description="Ig-like" evidence="4">
    <location>
        <begin position="215"/>
        <end position="301"/>
    </location>
</feature>
<dbReference type="CDD" id="cd00063">
    <property type="entry name" value="FN3"/>
    <property type="match status" value="4"/>
</dbReference>
<dbReference type="InterPro" id="IPR013098">
    <property type="entry name" value="Ig_I-set"/>
</dbReference>
<keyword evidence="7" id="KW-1185">Reference proteome</keyword>
<feature type="region of interest" description="Disordered" evidence="2">
    <location>
        <begin position="2042"/>
        <end position="2064"/>
    </location>
</feature>
<feature type="region of interest" description="Disordered" evidence="2">
    <location>
        <begin position="1958"/>
        <end position="2015"/>
    </location>
</feature>
<dbReference type="GO" id="GO:0016020">
    <property type="term" value="C:membrane"/>
    <property type="evidence" value="ECO:0007669"/>
    <property type="project" value="UniProtKB-SubCell"/>
</dbReference>
<feature type="domain" description="Fibronectin type-III" evidence="5">
    <location>
        <begin position="307"/>
        <end position="412"/>
    </location>
</feature>
<dbReference type="InterPro" id="IPR007110">
    <property type="entry name" value="Ig-like_dom"/>
</dbReference>
<reference evidence="6" key="1">
    <citation type="journal article" date="2023" name="G3 (Bethesda)">
        <title>A reference genome for the long-term kleptoplast-retaining sea slug Elysia crispata morphotype clarki.</title>
        <authorList>
            <person name="Eastman K.E."/>
            <person name="Pendleton A.L."/>
            <person name="Shaikh M.A."/>
            <person name="Suttiyut T."/>
            <person name="Ogas R."/>
            <person name="Tomko P."/>
            <person name="Gavelis G."/>
            <person name="Widhalm J.R."/>
            <person name="Wisecaver J.H."/>
        </authorList>
    </citation>
    <scope>NUCLEOTIDE SEQUENCE</scope>
    <source>
        <strain evidence="6">ECLA1</strain>
    </source>
</reference>
<dbReference type="InterPro" id="IPR050713">
    <property type="entry name" value="RTP_Phos/Ushers"/>
</dbReference>
<evidence type="ECO:0000259" key="5">
    <source>
        <dbReference type="PROSITE" id="PS50853"/>
    </source>
</evidence>
<proteinExistence type="predicted"/>
<sequence>MHHLPLTLCVLIVLCFPNAHGQEEFVTEEIFYGIASRAAYLTCAVSSAGEKPTWLYNSSRLGRRAYMDKKGMLVINSLVPEDAEKYTCTTSLGKSTVELVVMEPSAPLDLNLNPLRPTILHVTWTTPVGSPNRITSYNVLIKNLKDDSKSRVQVKDFHASGAQSHLLRGLNPGAVYQIEVFARYGYGIKGKDFDVAGPSAVGLPVQMPLDQTQAPKTAEPPKTGATQYTFLNRRTQLECHGIDDDKDAAWEYVEPQDMSRYQSRYRPNDKILDLFISRTQLEDSGEFSCVSSGGKSTLRLVVLDRQAPRYLRLSAESPTEVKLTWSAPLGSTDHIISYKVRVAKSDNLGDYNIITSQDLSSDGMEKFLLNNLTPGQQYNIEVQAQYPYGIDEAVIDVSGPWSETAQITLPSAPTEAPATSEFPQTANIHYANKDRSVTLRCSGVSKDNVRWQYNKTRLQGRASSRFDQRTNSSNLEISRLQLGDSDDYLCQTRTNESTVKLIVLEPSRPQRLQVRMVPGDRAQVFWLPPSVSSEHIKYYNVHVVLLSMPPTTHSDIQVKKSLPRRWVATVLDDLTLGATYDIQVRAIYPSGEEGTGVEVKGPPAGTRLQVPKPTEKPMTEATSEPTSEPTSELTSEPTTEPTSEPTTEPTSEPTPEPTLEPTTELTTESGTESTPEPETTAELPTLTAEDLKALDVKAYALDSTTIRVSWVINMSSKPSVLLGYKVSLWNIPTNGRERVQKRASVEHPISFSKSAGISTWATEFSNLMPNEKYYMNVKPILISGPEPRARPISLYLKRIGSDQLSINAVALSCNTVLVTYRTVRGLTPDEVRVYQYNDSSTVWDEYTKPFDTVKQYLVVSDLQPETTYFFQVKAKFGNSFEEAITHVTTLSSELLQDLEVKVMPKDGSGIQIDWQKKGNAAESLVYKVTVEQRQPDRSFKQLRCSAYDIVPGDRQGAIFPYVDLMGNNQYQVKVTPYGLAGPGVSSESAPIPEEIDTTENATKEETADETNLHVVVLEVREDQASLTMNVTGERANRLESYRVRVNHVTPRGPHHKEQVVSVDSEDLPLTIKDLKPHRTYEMIVHAIPRGLGRPMKSEKVMIRTSDTCKPANQTEATASPTLYTTDIYSTTPMNSSSNYSTETSFPELFPTNSTETVEMTNTSLEFTSQLPDEMPVISGNNIDLRCSASGYPVPEIHFYKDGKLIAEAQAGIEYVDFIEENITSSFKLQCVAYNYHRIMVKEIEILLQEPENISVDAYAVSMSDTEVVLKWMVTKGDIESISMFVVNLFDDQSKPLGSAFLAKDDRSLPLDSLTPNKRYSAVLRTLVSGPQLVDEDSVQIVPEEPDAKSDAQNGLFLDITEIRDNRARLDMSMTGPFTNDIGKLIVRVYPVIPDGSSSPIQTETLELDKPFLIIENLQPQSLYKVIVMAGLKKLNIPLAMEQIEFNTSAPGMSGPPVLSVLTSDKIGSEEKTENICPEIPTCPPPVDVAQMCNSTAREAEIITTAVPLEVQNVTTVTLGDIQNVTTADVQIITTVAADVQNVTTVTPEDVQNVTTIAPDVQNVTSEPPDVQNVTSVVPEDVQNVTTIAPDVQNVTSEPPDVQNVTSEPPDVQNITTVSSQEEENVTAIENETSAAVTVTSATSIETTAVTSKNKTHTLALRVLRKNPSVYLAWFVENGTLSQVGSFNVKVASETGKTILNYNLSSNSRGLSLQHLKGRDRLFIQLKVMDTNDEDLDQVNIDVIRSEQLKEPEMYLEVNEIRKSTARMIWFAKGVDKDQLRQYRLKVHIGGPNRRAILNQPFGLSTTTTLLRKLKPNSQYYVSVDAEGQDKKAFLHSYLTFKTAERDEAGEPAIWSSPEATTTAPSLAPMGVSTDATSVEMSANATIESQTEASTYDTTEMTMDLSSAATVETSISISSEGITDASLDGSSAATVETSAVSAEGATDIFMDMSSAGSVETSTSISSEGTTDASLDMSSAATVETSAVSTEGATDTSLDMSSAAPVETSASVSTEGATDFSMGMSSAATVEIPSQVTTHGATEMTMEPSSSATVETQTEVSTDGANVYTSGPTVTAAENTTSVPCLPHLAVTITKSSFSRIKFTWNLVGVEHKDVKMLVLTIYEQGIFERTLFWTEDIDLKTGETSIAGLISRKVYAIEFDVLALNKASIIKAESEYLPVAMKDVEHAIASNKSFSSSSNFLGVGRSGNSDDSWTK</sequence>
<dbReference type="InterPro" id="IPR003961">
    <property type="entry name" value="FN3_dom"/>
</dbReference>